<dbReference type="SMART" id="SM00830">
    <property type="entry name" value="CM_2"/>
    <property type="match status" value="1"/>
</dbReference>
<keyword evidence="9" id="KW-0963">Cytoplasm</keyword>
<comment type="pathway">
    <text evidence="5">Metabolic intermediate biosynthesis; prephenate biosynthesis; prephenate from chorismate: step 1/1.</text>
</comment>
<dbReference type="InterPro" id="IPR045865">
    <property type="entry name" value="ACT-like_dom_sf"/>
</dbReference>
<dbReference type="PANTHER" id="PTHR21022:SF19">
    <property type="entry name" value="PREPHENATE DEHYDRATASE-RELATED"/>
    <property type="match status" value="1"/>
</dbReference>
<dbReference type="InterPro" id="IPR002912">
    <property type="entry name" value="ACT_dom"/>
</dbReference>
<dbReference type="FunFam" id="3.30.70.260:FF:000012">
    <property type="entry name" value="Prephenate dehydratase"/>
    <property type="match status" value="1"/>
</dbReference>
<accession>A0A7C4AQJ0</accession>
<dbReference type="CDD" id="cd13630">
    <property type="entry name" value="PBP2_PDT_1"/>
    <property type="match status" value="1"/>
</dbReference>
<dbReference type="InterPro" id="IPR008242">
    <property type="entry name" value="Chor_mutase/pphenate_deHydtase"/>
</dbReference>
<dbReference type="GO" id="GO:0004664">
    <property type="term" value="F:prephenate dehydratase activity"/>
    <property type="evidence" value="ECO:0007669"/>
    <property type="project" value="UniProtKB-EC"/>
</dbReference>
<reference evidence="24" key="1">
    <citation type="journal article" date="2020" name="mSystems">
        <title>Genome- and Community-Level Interaction Insights into Carbon Utilization and Element Cycling Functions of Hydrothermarchaeota in Hydrothermal Sediment.</title>
        <authorList>
            <person name="Zhou Z."/>
            <person name="Liu Y."/>
            <person name="Xu W."/>
            <person name="Pan J."/>
            <person name="Luo Z.H."/>
            <person name="Li M."/>
        </authorList>
    </citation>
    <scope>NUCLEOTIDE SEQUENCE [LARGE SCALE GENOMIC DNA]</scope>
    <source>
        <strain evidence="24">SpSt-769</strain>
    </source>
</reference>
<dbReference type="SUPFAM" id="SSF53850">
    <property type="entry name" value="Periplasmic binding protein-like II"/>
    <property type="match status" value="1"/>
</dbReference>
<evidence type="ECO:0000256" key="2">
    <source>
        <dbReference type="ARBA" id="ARBA00002364"/>
    </source>
</evidence>
<dbReference type="PROSITE" id="PS00858">
    <property type="entry name" value="PREPHENATE_DEHYDR_2"/>
    <property type="match status" value="1"/>
</dbReference>
<evidence type="ECO:0000256" key="8">
    <source>
        <dbReference type="ARBA" id="ARBA00014401"/>
    </source>
</evidence>
<dbReference type="GO" id="GO:0005737">
    <property type="term" value="C:cytoplasm"/>
    <property type="evidence" value="ECO:0007669"/>
    <property type="project" value="UniProtKB-SubCell"/>
</dbReference>
<evidence type="ECO:0000256" key="9">
    <source>
        <dbReference type="ARBA" id="ARBA00022490"/>
    </source>
</evidence>
<evidence type="ECO:0000256" key="12">
    <source>
        <dbReference type="ARBA" id="ARBA00023222"/>
    </source>
</evidence>
<dbReference type="UniPathway" id="UPA00121">
    <property type="reaction ID" value="UER00345"/>
</dbReference>
<dbReference type="PROSITE" id="PS51171">
    <property type="entry name" value="PREPHENATE_DEHYDR_3"/>
    <property type="match status" value="1"/>
</dbReference>
<dbReference type="EC" id="5.4.99.5" evidence="6"/>
<dbReference type="Gene3D" id="3.40.190.10">
    <property type="entry name" value="Periplasmic binding protein-like II"/>
    <property type="match status" value="2"/>
</dbReference>
<comment type="pathway">
    <text evidence="4">Amino-acid biosynthesis; L-phenylalanine biosynthesis; phenylpyruvate from prephenate: step 1/1.</text>
</comment>
<dbReference type="SUPFAM" id="SSF48600">
    <property type="entry name" value="Chorismate mutase II"/>
    <property type="match status" value="1"/>
</dbReference>
<protein>
    <recommendedName>
        <fullName evidence="8">Bifunctional chorismate mutase/prephenate dehydratase</fullName>
        <ecNumber evidence="7">4.2.1.51</ecNumber>
        <ecNumber evidence="6">5.4.99.5</ecNumber>
    </recommendedName>
    <alternativeName>
        <fullName evidence="17">Chorismate mutase-prephenate dehydratase</fullName>
    </alternativeName>
    <alternativeName>
        <fullName evidence="16">p-protein</fullName>
    </alternativeName>
</protein>
<keyword evidence="10" id="KW-0028">Amino-acid biosynthesis</keyword>
<dbReference type="PANTHER" id="PTHR21022">
    <property type="entry name" value="PREPHENATE DEHYDRATASE P PROTEIN"/>
    <property type="match status" value="1"/>
</dbReference>
<keyword evidence="15" id="KW-0511">Multifunctional enzyme</keyword>
<evidence type="ECO:0000259" key="23">
    <source>
        <dbReference type="PROSITE" id="PS51671"/>
    </source>
</evidence>
<dbReference type="AlphaFoldDB" id="A0A7C4AQJ0"/>
<keyword evidence="13" id="KW-0413">Isomerase</keyword>
<feature type="region of interest" description="Disordered" evidence="20">
    <location>
        <begin position="1"/>
        <end position="21"/>
    </location>
</feature>
<feature type="domain" description="Prephenate dehydratase" evidence="22">
    <location>
        <begin position="108"/>
        <end position="283"/>
    </location>
</feature>
<dbReference type="Gene3D" id="1.20.59.10">
    <property type="entry name" value="Chorismate mutase"/>
    <property type="match status" value="1"/>
</dbReference>
<gene>
    <name evidence="24" type="primary">pheA</name>
    <name evidence="24" type="ORF">ENV54_02080</name>
</gene>
<dbReference type="InterPro" id="IPR001086">
    <property type="entry name" value="Preph_deHydtase"/>
</dbReference>
<dbReference type="UniPathway" id="UPA00120">
    <property type="reaction ID" value="UER00203"/>
</dbReference>
<dbReference type="PIRSF" id="PIRSF001500">
    <property type="entry name" value="Chor_mut_pdt_Ppr"/>
    <property type="match status" value="1"/>
</dbReference>
<dbReference type="FunFam" id="3.40.190.10:FF:000034">
    <property type="entry name" value="Chorismate mutase/prephenate dehydratase"/>
    <property type="match status" value="1"/>
</dbReference>
<evidence type="ECO:0000256" key="11">
    <source>
        <dbReference type="ARBA" id="ARBA00023141"/>
    </source>
</evidence>
<evidence type="ECO:0000256" key="1">
    <source>
        <dbReference type="ARBA" id="ARBA00000824"/>
    </source>
</evidence>
<feature type="site" description="Essential for prephenate dehydratase activity" evidence="19">
    <location>
        <position position="276"/>
    </location>
</feature>
<comment type="caution">
    <text evidence="24">The sequence shown here is derived from an EMBL/GenBank/DDBJ whole genome shotgun (WGS) entry which is preliminary data.</text>
</comment>
<comment type="catalytic activity">
    <reaction evidence="1">
        <text>chorismate = prephenate</text>
        <dbReference type="Rhea" id="RHEA:13897"/>
        <dbReference type="ChEBI" id="CHEBI:29748"/>
        <dbReference type="ChEBI" id="CHEBI:29934"/>
        <dbReference type="EC" id="5.4.99.5"/>
    </reaction>
</comment>
<dbReference type="PROSITE" id="PS51168">
    <property type="entry name" value="CHORISMATE_MUT_2"/>
    <property type="match status" value="1"/>
</dbReference>
<evidence type="ECO:0000256" key="7">
    <source>
        <dbReference type="ARBA" id="ARBA00013147"/>
    </source>
</evidence>
<sequence length="391" mass="43105">MDSFDQRTFERREQTEESRDMSAIEAIRNQIDEIDKELLRLINKRALHAMAIADLRSSRQSSNFSPEREIAILKELASSNPGPLSRSAIASVFSEIISVCRSARRPLKVAFLGPEGTFSHSAALKRFGTASLLLPQSAIEDIFHVVENGEADIGVTPVENSLEGSVSATLDQFVDSDVAICGEVSLQVRHVLLSKERSLSQIATVHSHPQALGQCRKWLRTNLPKACVIAEPSTAEAARQCLARANTAAIASEHAAAHYHLGVLARDIQDSPYNVTRFLLIGKQQSAPTGCDKTSLLFATAHTPGALHRALAHFAHRALNLTKIESRPTKNRTWEYYFFVDVEGHREGAQMREAIGALRSEVTFLKILGSYPIDEVELSDGRSNDEELNDN</sequence>
<evidence type="ECO:0000256" key="20">
    <source>
        <dbReference type="SAM" id="MobiDB-lite"/>
    </source>
</evidence>
<evidence type="ECO:0000256" key="10">
    <source>
        <dbReference type="ARBA" id="ARBA00022605"/>
    </source>
</evidence>
<dbReference type="CDD" id="cd04905">
    <property type="entry name" value="ACT_CM-PDT"/>
    <property type="match status" value="1"/>
</dbReference>
<dbReference type="SUPFAM" id="SSF55021">
    <property type="entry name" value="ACT-like"/>
    <property type="match status" value="1"/>
</dbReference>
<dbReference type="InterPro" id="IPR036979">
    <property type="entry name" value="CM_dom_sf"/>
</dbReference>
<comment type="catalytic activity">
    <reaction evidence="18">
        <text>prephenate + H(+) = 3-phenylpyruvate + CO2 + H2O</text>
        <dbReference type="Rhea" id="RHEA:21648"/>
        <dbReference type="ChEBI" id="CHEBI:15377"/>
        <dbReference type="ChEBI" id="CHEBI:15378"/>
        <dbReference type="ChEBI" id="CHEBI:16526"/>
        <dbReference type="ChEBI" id="CHEBI:18005"/>
        <dbReference type="ChEBI" id="CHEBI:29934"/>
        <dbReference type="EC" id="4.2.1.51"/>
    </reaction>
</comment>
<comment type="subcellular location">
    <subcellularLocation>
        <location evidence="3">Cytoplasm</location>
    </subcellularLocation>
</comment>
<dbReference type="Gene3D" id="3.30.70.260">
    <property type="match status" value="1"/>
</dbReference>
<name>A0A7C4AQJ0_9BACT</name>
<evidence type="ECO:0000256" key="18">
    <source>
        <dbReference type="ARBA" id="ARBA00047848"/>
    </source>
</evidence>
<dbReference type="GO" id="GO:0004106">
    <property type="term" value="F:chorismate mutase activity"/>
    <property type="evidence" value="ECO:0007669"/>
    <property type="project" value="UniProtKB-EC"/>
</dbReference>
<dbReference type="Pfam" id="PF01842">
    <property type="entry name" value="ACT"/>
    <property type="match status" value="1"/>
</dbReference>
<dbReference type="GO" id="GO:0046417">
    <property type="term" value="P:chorismate metabolic process"/>
    <property type="evidence" value="ECO:0007669"/>
    <property type="project" value="InterPro"/>
</dbReference>
<evidence type="ECO:0000256" key="15">
    <source>
        <dbReference type="ARBA" id="ARBA00023268"/>
    </source>
</evidence>
<evidence type="ECO:0000256" key="13">
    <source>
        <dbReference type="ARBA" id="ARBA00023235"/>
    </source>
</evidence>
<evidence type="ECO:0000256" key="17">
    <source>
        <dbReference type="ARBA" id="ARBA00031520"/>
    </source>
</evidence>
<dbReference type="EMBL" id="DTGT01000063">
    <property type="protein sequence ID" value="HGH60068.1"/>
    <property type="molecule type" value="Genomic_DNA"/>
</dbReference>
<evidence type="ECO:0000256" key="3">
    <source>
        <dbReference type="ARBA" id="ARBA00004496"/>
    </source>
</evidence>
<comment type="function">
    <text evidence="2">Catalyzes the Claisen rearrangement of chorismate to prephenate and the decarboxylation/dehydration of prephenate to phenylpyruvate.</text>
</comment>
<evidence type="ECO:0000313" key="24">
    <source>
        <dbReference type="EMBL" id="HGH60068.1"/>
    </source>
</evidence>
<evidence type="ECO:0000256" key="5">
    <source>
        <dbReference type="ARBA" id="ARBA00004817"/>
    </source>
</evidence>
<organism evidence="24">
    <name type="scientific">Desulfomonile tiedjei</name>
    <dbReference type="NCBI Taxonomy" id="2358"/>
    <lineage>
        <taxon>Bacteria</taxon>
        <taxon>Pseudomonadati</taxon>
        <taxon>Thermodesulfobacteriota</taxon>
        <taxon>Desulfomonilia</taxon>
        <taxon>Desulfomonilales</taxon>
        <taxon>Desulfomonilaceae</taxon>
        <taxon>Desulfomonile</taxon>
    </lineage>
</organism>
<dbReference type="Pfam" id="PF01817">
    <property type="entry name" value="CM_2"/>
    <property type="match status" value="1"/>
</dbReference>
<keyword evidence="11" id="KW-0057">Aromatic amino acid biosynthesis</keyword>
<feature type="domain" description="ACT" evidence="23">
    <location>
        <begin position="295"/>
        <end position="372"/>
    </location>
</feature>
<dbReference type="PROSITE" id="PS00857">
    <property type="entry name" value="PREPHENATE_DEHYDR_1"/>
    <property type="match status" value="1"/>
</dbReference>
<dbReference type="InterPro" id="IPR036263">
    <property type="entry name" value="Chorismate_II_sf"/>
</dbReference>
<dbReference type="InterPro" id="IPR002701">
    <property type="entry name" value="CM_II_prokaryot"/>
</dbReference>
<keyword evidence="12" id="KW-0584">Phenylalanine biosynthesis</keyword>
<dbReference type="GO" id="GO:0009094">
    <property type="term" value="P:L-phenylalanine biosynthetic process"/>
    <property type="evidence" value="ECO:0007669"/>
    <property type="project" value="UniProtKB-UniPathway"/>
</dbReference>
<proteinExistence type="predicted"/>
<dbReference type="InterPro" id="IPR018528">
    <property type="entry name" value="Preph_deHydtase_CS"/>
</dbReference>
<dbReference type="EC" id="4.2.1.51" evidence="7"/>
<evidence type="ECO:0000256" key="4">
    <source>
        <dbReference type="ARBA" id="ARBA00004741"/>
    </source>
</evidence>
<evidence type="ECO:0000256" key="14">
    <source>
        <dbReference type="ARBA" id="ARBA00023239"/>
    </source>
</evidence>
<evidence type="ECO:0000256" key="16">
    <source>
        <dbReference type="ARBA" id="ARBA00031175"/>
    </source>
</evidence>
<dbReference type="FunFam" id="3.40.190.10:FF:000029">
    <property type="entry name" value="Chorismate mutase/Prephenate dehydratase"/>
    <property type="match status" value="1"/>
</dbReference>
<evidence type="ECO:0000256" key="6">
    <source>
        <dbReference type="ARBA" id="ARBA00012404"/>
    </source>
</evidence>
<evidence type="ECO:0000259" key="22">
    <source>
        <dbReference type="PROSITE" id="PS51171"/>
    </source>
</evidence>
<feature type="domain" description="Chorismate mutase" evidence="21">
    <location>
        <begin position="18"/>
        <end position="108"/>
    </location>
</feature>
<evidence type="ECO:0000259" key="21">
    <source>
        <dbReference type="PROSITE" id="PS51168"/>
    </source>
</evidence>
<dbReference type="NCBIfam" id="NF008865">
    <property type="entry name" value="PRK11898.1"/>
    <property type="match status" value="1"/>
</dbReference>
<dbReference type="Pfam" id="PF00800">
    <property type="entry name" value="PDT"/>
    <property type="match status" value="1"/>
</dbReference>
<keyword evidence="14 24" id="KW-0456">Lyase</keyword>
<evidence type="ECO:0000256" key="19">
    <source>
        <dbReference type="PIRSR" id="PIRSR001500-2"/>
    </source>
</evidence>
<dbReference type="PROSITE" id="PS51671">
    <property type="entry name" value="ACT"/>
    <property type="match status" value="1"/>
</dbReference>